<dbReference type="EMBL" id="MTYJ01000077">
    <property type="protein sequence ID" value="OQV16222.1"/>
    <property type="molecule type" value="Genomic_DNA"/>
</dbReference>
<sequence>MIVGAVAVVGDLHSPRCFLVGFYPPIRCVSGPKGPVTADPSTGLGTFYRLDTRMLLKSFDPSSKSPVKITTVRRMAGEEDYDDMSDDDEVAVHVPESPEDIPIISDLTNWLHRDLVENRLDLE</sequence>
<dbReference type="AlphaFoldDB" id="A0A1W0WM19"/>
<keyword evidence="2" id="KW-1185">Reference proteome</keyword>
<evidence type="ECO:0000313" key="1">
    <source>
        <dbReference type="EMBL" id="OQV16222.1"/>
    </source>
</evidence>
<name>A0A1W0WM19_HYPEX</name>
<accession>A0A1W0WM19</accession>
<reference evidence="2" key="1">
    <citation type="submission" date="2017-01" db="EMBL/GenBank/DDBJ databases">
        <title>Comparative genomics of anhydrobiosis in the tardigrade Hypsibius dujardini.</title>
        <authorList>
            <person name="Yoshida Y."/>
            <person name="Koutsovoulos G."/>
            <person name="Laetsch D."/>
            <person name="Stevens L."/>
            <person name="Kumar S."/>
            <person name="Horikawa D."/>
            <person name="Ishino K."/>
            <person name="Komine S."/>
            <person name="Tomita M."/>
            <person name="Blaxter M."/>
            <person name="Arakawa K."/>
        </authorList>
    </citation>
    <scope>NUCLEOTIDE SEQUENCE [LARGE SCALE GENOMIC DNA]</scope>
    <source>
        <strain evidence="2">Z151</strain>
    </source>
</reference>
<evidence type="ECO:0000313" key="2">
    <source>
        <dbReference type="Proteomes" id="UP000192578"/>
    </source>
</evidence>
<gene>
    <name evidence="1" type="ORF">BV898_09706</name>
</gene>
<organism evidence="1 2">
    <name type="scientific">Hypsibius exemplaris</name>
    <name type="common">Freshwater tardigrade</name>
    <dbReference type="NCBI Taxonomy" id="2072580"/>
    <lineage>
        <taxon>Eukaryota</taxon>
        <taxon>Metazoa</taxon>
        <taxon>Ecdysozoa</taxon>
        <taxon>Tardigrada</taxon>
        <taxon>Eutardigrada</taxon>
        <taxon>Parachela</taxon>
        <taxon>Hypsibioidea</taxon>
        <taxon>Hypsibiidae</taxon>
        <taxon>Hypsibius</taxon>
    </lineage>
</organism>
<comment type="caution">
    <text evidence="1">The sequence shown here is derived from an EMBL/GenBank/DDBJ whole genome shotgun (WGS) entry which is preliminary data.</text>
</comment>
<protein>
    <submittedName>
        <fullName evidence="1">Uncharacterized protein</fullName>
    </submittedName>
</protein>
<dbReference type="Proteomes" id="UP000192578">
    <property type="component" value="Unassembled WGS sequence"/>
</dbReference>
<proteinExistence type="predicted"/>